<keyword evidence="2" id="KW-0808">Transferase</keyword>
<dbReference type="Pfam" id="PF05096">
    <property type="entry name" value="Glu_cyclase_2"/>
    <property type="match status" value="1"/>
</dbReference>
<dbReference type="GO" id="GO:0016603">
    <property type="term" value="F:glutaminyl-peptide cyclotransferase activity"/>
    <property type="evidence" value="ECO:0007669"/>
    <property type="project" value="InterPro"/>
</dbReference>
<comment type="caution">
    <text evidence="2">The sequence shown here is derived from an EMBL/GenBank/DDBJ whole genome shotgun (WGS) entry which is preliminary data.</text>
</comment>
<protein>
    <submittedName>
        <fullName evidence="2">Glutaminyl-peptide cyclotransferase</fullName>
    </submittedName>
</protein>
<reference evidence="2 3" key="1">
    <citation type="submission" date="2018-11" db="EMBL/GenBank/DDBJ databases">
        <title>Rhodococcus spongicola sp. nov. and Rhodococcus xishaensis sp. nov. from marine sponges.</title>
        <authorList>
            <person name="Li L."/>
            <person name="Lin H.W."/>
        </authorList>
    </citation>
    <scope>NUCLEOTIDE SEQUENCE [LARGE SCALE GENOMIC DNA]</scope>
    <source>
        <strain evidence="2 3">CCTCC AB2014297</strain>
    </source>
</reference>
<evidence type="ECO:0000256" key="1">
    <source>
        <dbReference type="SAM" id="SignalP"/>
    </source>
</evidence>
<sequence>MNRRRTPQPTAIGVSVLAVALLAGCSSSTSTAPPEGAVIAEHLQPEIVRELPHDPGAFTQGLEISDGTLYESTGRVGRSWVRATSVDTGTEVAHADLARPMFGEGITVVGDTVWQITWKDGVAFARDRDTLAPQRQVEYDGEGWGLCTQADRLVMSDGSDTLTFRDPATFDATGSVDVTLDGRPLDRLNELECSSDGFVYANVWTTDLIVKIDPATGAVVGRIDAGNLKDALPADERDDIDVLNGIAQIPGTDRFLVTGKLWPRMFEVRFVA</sequence>
<dbReference type="PANTHER" id="PTHR31270:SF1">
    <property type="entry name" value="GLUTAMINYL-PEPTIDE CYCLOTRANSFERASE"/>
    <property type="match status" value="1"/>
</dbReference>
<dbReference type="Proteomes" id="UP000286208">
    <property type="component" value="Unassembled WGS sequence"/>
</dbReference>
<dbReference type="PANTHER" id="PTHR31270">
    <property type="entry name" value="GLUTAMINYL-PEPTIDE CYCLOTRANSFERASE"/>
    <property type="match status" value="1"/>
</dbReference>
<evidence type="ECO:0000313" key="2">
    <source>
        <dbReference type="EMBL" id="RVW07582.1"/>
    </source>
</evidence>
<organism evidence="2 3">
    <name type="scientific">Prescottella agglutinans</name>
    <dbReference type="NCBI Taxonomy" id="1644129"/>
    <lineage>
        <taxon>Bacteria</taxon>
        <taxon>Bacillati</taxon>
        <taxon>Actinomycetota</taxon>
        <taxon>Actinomycetes</taxon>
        <taxon>Mycobacteriales</taxon>
        <taxon>Nocardiaceae</taxon>
        <taxon>Prescottella</taxon>
    </lineage>
</organism>
<name>A0A3S3BBQ4_9NOCA</name>
<gene>
    <name evidence="2" type="ORF">EGT67_21720</name>
</gene>
<dbReference type="RefSeq" id="WP_127918175.1">
    <property type="nucleotide sequence ID" value="NZ_RKLP01000012.1"/>
</dbReference>
<feature type="signal peptide" evidence="1">
    <location>
        <begin position="1"/>
        <end position="32"/>
    </location>
</feature>
<dbReference type="OrthoDB" id="9783700at2"/>
<feature type="chain" id="PRO_5018568289" evidence="1">
    <location>
        <begin position="33"/>
        <end position="272"/>
    </location>
</feature>
<proteinExistence type="predicted"/>
<keyword evidence="1" id="KW-0732">Signal</keyword>
<accession>A0A3S3BBQ4</accession>
<dbReference type="EMBL" id="RKLP01000012">
    <property type="protein sequence ID" value="RVW07582.1"/>
    <property type="molecule type" value="Genomic_DNA"/>
</dbReference>
<dbReference type="PROSITE" id="PS51257">
    <property type="entry name" value="PROKAR_LIPOPROTEIN"/>
    <property type="match status" value="1"/>
</dbReference>
<dbReference type="AlphaFoldDB" id="A0A3S3BBQ4"/>
<dbReference type="InterPro" id="IPR011044">
    <property type="entry name" value="Quino_amine_DH_bsu"/>
</dbReference>
<keyword evidence="3" id="KW-1185">Reference proteome</keyword>
<dbReference type="SUPFAM" id="SSF50969">
    <property type="entry name" value="YVTN repeat-like/Quinoprotein amine dehydrogenase"/>
    <property type="match status" value="1"/>
</dbReference>
<dbReference type="InterPro" id="IPR007788">
    <property type="entry name" value="QCT"/>
</dbReference>
<evidence type="ECO:0000313" key="3">
    <source>
        <dbReference type="Proteomes" id="UP000286208"/>
    </source>
</evidence>